<dbReference type="SUPFAM" id="SSF52540">
    <property type="entry name" value="P-loop containing nucleoside triphosphate hydrolases"/>
    <property type="match status" value="1"/>
</dbReference>
<feature type="domain" description="CobQ/CobB/MinD/ParA nucleotide binding" evidence="4">
    <location>
        <begin position="6"/>
        <end position="212"/>
    </location>
</feature>
<dbReference type="InterPro" id="IPR050625">
    <property type="entry name" value="ParA/MinD_ATPase"/>
</dbReference>
<dbReference type="InterPro" id="IPR027417">
    <property type="entry name" value="P-loop_NTPase"/>
</dbReference>
<dbReference type="PANTHER" id="PTHR43384:SF10">
    <property type="entry name" value="ATPASE INVOLVED IN CHROMOSOME PARTITIONING, PARA_MIND FAMILY"/>
    <property type="match status" value="1"/>
</dbReference>
<dbReference type="EMBL" id="CP037968">
    <property type="protein sequence ID" value="QYZ78818.1"/>
    <property type="molecule type" value="Genomic_DNA"/>
</dbReference>
<keyword evidence="1 3" id="KW-0547">Nucleotide-binding</keyword>
<evidence type="ECO:0000313" key="5">
    <source>
        <dbReference type="EMBL" id="QYZ78818.1"/>
    </source>
</evidence>
<keyword evidence="2 3" id="KW-0067">ATP-binding</keyword>
<dbReference type="OrthoDB" id="31168at2157"/>
<dbReference type="AlphaFoldDB" id="A0A8G1A188"/>
<dbReference type="PANTHER" id="PTHR43384">
    <property type="entry name" value="SEPTUM SITE-DETERMINING PROTEIN MIND HOMOLOG, CHLOROPLASTIC-RELATED"/>
    <property type="match status" value="1"/>
</dbReference>
<evidence type="ECO:0000256" key="1">
    <source>
        <dbReference type="ARBA" id="ARBA00022741"/>
    </source>
</evidence>
<accession>A0A8G1A188</accession>
<evidence type="ECO:0000256" key="2">
    <source>
        <dbReference type="ARBA" id="ARBA00022840"/>
    </source>
</evidence>
<dbReference type="GO" id="GO:0005524">
    <property type="term" value="F:ATP binding"/>
    <property type="evidence" value="ECO:0007669"/>
    <property type="project" value="UniProtKB-KW"/>
</dbReference>
<dbReference type="InterPro" id="IPR010224">
    <property type="entry name" value="MinD_archaea"/>
</dbReference>
<dbReference type="KEGG" id="mfk:E2N92_04925"/>
<reference evidence="5" key="1">
    <citation type="journal article" date="2005" name="Int. J. Syst. Evol. Microbiol.">
        <title>Methanofollis formosanus sp. nov., isolated from a fish pond.</title>
        <authorList>
            <person name="Wu S.Y."/>
            <person name="Chen S.C."/>
            <person name="Lai M.C."/>
        </authorList>
    </citation>
    <scope>NUCLEOTIDE SEQUENCE</scope>
    <source>
        <strain evidence="5">ML15</strain>
    </source>
</reference>
<dbReference type="Gene3D" id="3.40.50.300">
    <property type="entry name" value="P-loop containing nucleotide triphosphate hydrolases"/>
    <property type="match status" value="1"/>
</dbReference>
<reference evidence="5" key="2">
    <citation type="submission" date="2019-03" db="EMBL/GenBank/DDBJ databases">
        <authorList>
            <person name="Chen S.-C."/>
            <person name="Wu S.-Y."/>
            <person name="Lai M.-C."/>
        </authorList>
    </citation>
    <scope>NUCLEOTIDE SEQUENCE</scope>
    <source>
        <strain evidence="5">ML15</strain>
    </source>
</reference>
<dbReference type="GO" id="GO:0016887">
    <property type="term" value="F:ATP hydrolysis activity"/>
    <property type="evidence" value="ECO:0007669"/>
    <property type="project" value="TreeGrafter"/>
</dbReference>
<sequence>MIKAYTIASGKGGTGKTTMTVNLGTALAQLGKETYILDADVGMANIGILLGLENVPVTLHEVLAGKATVEEAAYEGPAGLKVVPCGISLQGFQDANPDRLREVMHDLVNRCDYLLIDAPAGISRDGVVPLAIADEVILVVNPELSSIVDGLKTKILTELVGGNVRYAIINRAGRDNVDFVERKIEKSLGVQSLGAVPEDTFVRESAAYKTPIVIKHPTSPASRAIKRIAAEIAGCEYHDDGAVEREGFIERLARTLFRGKN</sequence>
<dbReference type="Proteomes" id="UP000826709">
    <property type="component" value="Chromosome"/>
</dbReference>
<dbReference type="RefSeq" id="WP_220682586.1">
    <property type="nucleotide sequence ID" value="NZ_CP037968.1"/>
</dbReference>
<dbReference type="GO" id="GO:0009898">
    <property type="term" value="C:cytoplasmic side of plasma membrane"/>
    <property type="evidence" value="ECO:0007669"/>
    <property type="project" value="TreeGrafter"/>
</dbReference>
<feature type="binding site" evidence="3">
    <location>
        <begin position="11"/>
        <end position="18"/>
    </location>
    <ligand>
        <name>ATP</name>
        <dbReference type="ChEBI" id="CHEBI:30616"/>
    </ligand>
</feature>
<gene>
    <name evidence="5" type="ORF">E2N92_04925</name>
</gene>
<proteinExistence type="predicted"/>
<dbReference type="InterPro" id="IPR025501">
    <property type="entry name" value="MinD_FleN"/>
</dbReference>
<organism evidence="5 6">
    <name type="scientific">Methanofollis formosanus</name>
    <dbReference type="NCBI Taxonomy" id="299308"/>
    <lineage>
        <taxon>Archaea</taxon>
        <taxon>Methanobacteriati</taxon>
        <taxon>Methanobacteriota</taxon>
        <taxon>Stenosarchaea group</taxon>
        <taxon>Methanomicrobia</taxon>
        <taxon>Methanomicrobiales</taxon>
        <taxon>Methanomicrobiaceae</taxon>
        <taxon>Methanofollis</taxon>
    </lineage>
</organism>
<dbReference type="PIRSF" id="PIRSF003092">
    <property type="entry name" value="MinD"/>
    <property type="match status" value="1"/>
</dbReference>
<protein>
    <submittedName>
        <fullName evidence="5">Septum site-determining protein MinD</fullName>
    </submittedName>
</protein>
<evidence type="ECO:0000313" key="6">
    <source>
        <dbReference type="Proteomes" id="UP000826709"/>
    </source>
</evidence>
<dbReference type="NCBIfam" id="TIGR01969">
    <property type="entry name" value="minD_arch"/>
    <property type="match status" value="1"/>
</dbReference>
<dbReference type="InterPro" id="IPR002586">
    <property type="entry name" value="CobQ/CobB/MinD/ParA_Nub-bd_dom"/>
</dbReference>
<keyword evidence="6" id="KW-1185">Reference proteome</keyword>
<dbReference type="Pfam" id="PF01656">
    <property type="entry name" value="CbiA"/>
    <property type="match status" value="1"/>
</dbReference>
<evidence type="ECO:0000259" key="4">
    <source>
        <dbReference type="Pfam" id="PF01656"/>
    </source>
</evidence>
<evidence type="ECO:0000256" key="3">
    <source>
        <dbReference type="PIRSR" id="PIRSR003092-1"/>
    </source>
</evidence>
<dbReference type="GO" id="GO:0051782">
    <property type="term" value="P:negative regulation of cell division"/>
    <property type="evidence" value="ECO:0007669"/>
    <property type="project" value="TreeGrafter"/>
</dbReference>
<dbReference type="GO" id="GO:0005829">
    <property type="term" value="C:cytosol"/>
    <property type="evidence" value="ECO:0007669"/>
    <property type="project" value="TreeGrafter"/>
</dbReference>
<name>A0A8G1A188_9EURY</name>